<name>A0A4R8L9W0_9BACL</name>
<keyword evidence="2" id="KW-0805">Transcription regulation</keyword>
<dbReference type="CDD" id="cd17535">
    <property type="entry name" value="REC_NarL-like"/>
    <property type="match status" value="1"/>
</dbReference>
<dbReference type="Pfam" id="PF00072">
    <property type="entry name" value="Response_reg"/>
    <property type="match status" value="1"/>
</dbReference>
<evidence type="ECO:0000256" key="4">
    <source>
        <dbReference type="ARBA" id="ARBA00023163"/>
    </source>
</evidence>
<dbReference type="PANTHER" id="PTHR43214">
    <property type="entry name" value="TWO-COMPONENT RESPONSE REGULATOR"/>
    <property type="match status" value="1"/>
</dbReference>
<dbReference type="PANTHER" id="PTHR43214:SF42">
    <property type="entry name" value="TRANSCRIPTIONAL REGULATORY PROTEIN DESR"/>
    <property type="match status" value="1"/>
</dbReference>
<organism evidence="7 8">
    <name type="scientific">Alicyclobacillus sacchari</name>
    <dbReference type="NCBI Taxonomy" id="392010"/>
    <lineage>
        <taxon>Bacteria</taxon>
        <taxon>Bacillati</taxon>
        <taxon>Bacillota</taxon>
        <taxon>Bacilli</taxon>
        <taxon>Bacillales</taxon>
        <taxon>Alicyclobacillaceae</taxon>
        <taxon>Alicyclobacillus</taxon>
    </lineage>
</organism>
<feature type="domain" description="Response regulatory" evidence="6">
    <location>
        <begin position="7"/>
        <end position="123"/>
    </location>
</feature>
<keyword evidence="4" id="KW-0804">Transcription</keyword>
<gene>
    <name evidence="7" type="ORF">C7445_1302</name>
</gene>
<dbReference type="InterPro" id="IPR039420">
    <property type="entry name" value="WalR-like"/>
</dbReference>
<evidence type="ECO:0000313" key="8">
    <source>
        <dbReference type="Proteomes" id="UP000294581"/>
    </source>
</evidence>
<dbReference type="SUPFAM" id="SSF52172">
    <property type="entry name" value="CheY-like"/>
    <property type="match status" value="1"/>
</dbReference>
<evidence type="ECO:0000259" key="6">
    <source>
        <dbReference type="PROSITE" id="PS50110"/>
    </source>
</evidence>
<dbReference type="GO" id="GO:0000160">
    <property type="term" value="P:phosphorelay signal transduction system"/>
    <property type="evidence" value="ECO:0007669"/>
    <property type="project" value="InterPro"/>
</dbReference>
<reference evidence="7 8" key="1">
    <citation type="submission" date="2019-03" db="EMBL/GenBank/DDBJ databases">
        <title>Genomic Encyclopedia of Type Strains, Phase IV (KMG-IV): sequencing the most valuable type-strain genomes for metagenomic binning, comparative biology and taxonomic classification.</title>
        <authorList>
            <person name="Goeker M."/>
        </authorList>
    </citation>
    <scope>NUCLEOTIDE SEQUENCE [LARGE SCALE GENOMIC DNA]</scope>
    <source>
        <strain evidence="7 8">DSM 17974</strain>
    </source>
</reference>
<comment type="caution">
    <text evidence="7">The sequence shown here is derived from an EMBL/GenBank/DDBJ whole genome shotgun (WGS) entry which is preliminary data.</text>
</comment>
<accession>A0A4R8L9W0</accession>
<feature type="modified residue" description="4-aspartylphosphate" evidence="5">
    <location>
        <position position="58"/>
    </location>
</feature>
<evidence type="ECO:0000256" key="1">
    <source>
        <dbReference type="ARBA" id="ARBA00022553"/>
    </source>
</evidence>
<evidence type="ECO:0000256" key="2">
    <source>
        <dbReference type="ARBA" id="ARBA00023015"/>
    </source>
</evidence>
<keyword evidence="3 7" id="KW-0238">DNA-binding</keyword>
<dbReference type="PROSITE" id="PS50110">
    <property type="entry name" value="RESPONSE_REGULATORY"/>
    <property type="match status" value="1"/>
</dbReference>
<dbReference type="SMART" id="SM00448">
    <property type="entry name" value="REC"/>
    <property type="match status" value="1"/>
</dbReference>
<keyword evidence="8" id="KW-1185">Reference proteome</keyword>
<sequence>MTRNMLSIAIADDQELVREGLPLLLEQVEGFQVVGLARDGYEALALASTGEPDLLLCDIRMPGMTGIEVARELKRAASTVRVVMLTTFDDLDFVEAALSAGACGFLLKGKPVDRTVESLRRMAHGEIIYATRHAQEAFRSLAGGWRAQLTAAEDPIGYILTE</sequence>
<evidence type="ECO:0000313" key="7">
    <source>
        <dbReference type="EMBL" id="TDY38869.1"/>
    </source>
</evidence>
<dbReference type="Proteomes" id="UP000294581">
    <property type="component" value="Unassembled WGS sequence"/>
</dbReference>
<evidence type="ECO:0000256" key="5">
    <source>
        <dbReference type="PROSITE-ProRule" id="PRU00169"/>
    </source>
</evidence>
<dbReference type="Gene3D" id="3.40.50.2300">
    <property type="match status" value="1"/>
</dbReference>
<dbReference type="GO" id="GO:0010468">
    <property type="term" value="P:regulation of gene expression"/>
    <property type="evidence" value="ECO:0007669"/>
    <property type="project" value="UniProtKB-ARBA"/>
</dbReference>
<dbReference type="RefSeq" id="WP_134161253.1">
    <property type="nucleotide sequence ID" value="NZ_SORF01000030.1"/>
</dbReference>
<proteinExistence type="predicted"/>
<dbReference type="InterPro" id="IPR011006">
    <property type="entry name" value="CheY-like_superfamily"/>
</dbReference>
<evidence type="ECO:0000256" key="3">
    <source>
        <dbReference type="ARBA" id="ARBA00023125"/>
    </source>
</evidence>
<dbReference type="InterPro" id="IPR001789">
    <property type="entry name" value="Sig_transdc_resp-reg_receiver"/>
</dbReference>
<protein>
    <submittedName>
        <fullName evidence="7">DNA-binding NarL/FixJ family response regulator</fullName>
    </submittedName>
</protein>
<keyword evidence="1 5" id="KW-0597">Phosphoprotein</keyword>
<dbReference type="EMBL" id="SORF01000030">
    <property type="protein sequence ID" value="TDY38869.1"/>
    <property type="molecule type" value="Genomic_DNA"/>
</dbReference>
<dbReference type="AlphaFoldDB" id="A0A4R8L9W0"/>
<dbReference type="InterPro" id="IPR058245">
    <property type="entry name" value="NreC/VraR/RcsB-like_REC"/>
</dbReference>
<dbReference type="GO" id="GO:0003677">
    <property type="term" value="F:DNA binding"/>
    <property type="evidence" value="ECO:0007669"/>
    <property type="project" value="UniProtKB-KW"/>
</dbReference>
<dbReference type="OrthoDB" id="9779069at2"/>